<evidence type="ECO:0000256" key="8">
    <source>
        <dbReference type="ARBA" id="ARBA00023004"/>
    </source>
</evidence>
<feature type="domain" description="Tetrahaem cytochrome" evidence="12">
    <location>
        <begin position="188"/>
        <end position="282"/>
    </location>
</feature>
<dbReference type="PANTHER" id="PTHR35038:SF6">
    <property type="entry name" value="SURFACE LOCALIZED DECAHEME CYTOCHROME C LIPOPROTEIN"/>
    <property type="match status" value="1"/>
</dbReference>
<evidence type="ECO:0000256" key="10">
    <source>
        <dbReference type="SAM" id="Phobius"/>
    </source>
</evidence>
<dbReference type="SUPFAM" id="SSF49879">
    <property type="entry name" value="SMAD/FHA domain"/>
    <property type="match status" value="1"/>
</dbReference>
<keyword evidence="4" id="KW-0349">Heme</keyword>
<accession>A0ABV7X8P1</accession>
<gene>
    <name evidence="13" type="ORF">ACFOMD_08040</name>
</gene>
<dbReference type="RefSeq" id="WP_380859521.1">
    <property type="nucleotide sequence ID" value="NZ_JBHRXV010000004.1"/>
</dbReference>
<feature type="region of interest" description="Disordered" evidence="9">
    <location>
        <begin position="434"/>
        <end position="454"/>
    </location>
</feature>
<keyword evidence="3" id="KW-0813">Transport</keyword>
<dbReference type="EMBL" id="JBHRXV010000004">
    <property type="protein sequence ID" value="MFC3712515.1"/>
    <property type="molecule type" value="Genomic_DNA"/>
</dbReference>
<reference evidence="14" key="1">
    <citation type="journal article" date="2019" name="Int. J. Syst. Evol. Microbiol.">
        <title>The Global Catalogue of Microorganisms (GCM) 10K type strain sequencing project: providing services to taxonomists for standard genome sequencing and annotation.</title>
        <authorList>
            <consortium name="The Broad Institute Genomics Platform"/>
            <consortium name="The Broad Institute Genome Sequencing Center for Infectious Disease"/>
            <person name="Wu L."/>
            <person name="Ma J."/>
        </authorList>
    </citation>
    <scope>NUCLEOTIDE SEQUENCE [LARGE SCALE GENOMIC DNA]</scope>
    <source>
        <strain evidence="14">KCTC 42644</strain>
    </source>
</reference>
<dbReference type="InterPro" id="IPR051829">
    <property type="entry name" value="Multiheme_Cytochr_ET"/>
</dbReference>
<evidence type="ECO:0000256" key="1">
    <source>
        <dbReference type="ARBA" id="ARBA00001926"/>
    </source>
</evidence>
<evidence type="ECO:0000256" key="5">
    <source>
        <dbReference type="ARBA" id="ARBA00022723"/>
    </source>
</evidence>
<evidence type="ECO:0000313" key="13">
    <source>
        <dbReference type="EMBL" id="MFC3712515.1"/>
    </source>
</evidence>
<dbReference type="Gene3D" id="2.60.200.20">
    <property type="match status" value="1"/>
</dbReference>
<evidence type="ECO:0000256" key="2">
    <source>
        <dbReference type="ARBA" id="ARBA00004196"/>
    </source>
</evidence>
<name>A0ABV7X8P1_9SPHN</name>
<dbReference type="Pfam" id="PF14522">
    <property type="entry name" value="Cytochrome_C7"/>
    <property type="match status" value="1"/>
</dbReference>
<dbReference type="InterPro" id="IPR012286">
    <property type="entry name" value="Tetrahaem_cytochrome"/>
</dbReference>
<dbReference type="PANTHER" id="PTHR35038">
    <property type="entry name" value="DISSIMILATORY SULFITE REDUCTASE SIRA"/>
    <property type="match status" value="1"/>
</dbReference>
<evidence type="ECO:0000259" key="11">
    <source>
        <dbReference type="Pfam" id="PF14522"/>
    </source>
</evidence>
<dbReference type="Proteomes" id="UP001595615">
    <property type="component" value="Unassembled WGS sequence"/>
</dbReference>
<proteinExistence type="predicted"/>
<evidence type="ECO:0000256" key="7">
    <source>
        <dbReference type="ARBA" id="ARBA00022982"/>
    </source>
</evidence>
<evidence type="ECO:0000256" key="4">
    <source>
        <dbReference type="ARBA" id="ARBA00022617"/>
    </source>
</evidence>
<protein>
    <submittedName>
        <fullName evidence="13">Cytochrome c3 family protein</fullName>
    </submittedName>
</protein>
<dbReference type="CDD" id="cd00060">
    <property type="entry name" value="FHA"/>
    <property type="match status" value="1"/>
</dbReference>
<dbReference type="Pfam" id="PF14537">
    <property type="entry name" value="Cytochrom_c3_2"/>
    <property type="match status" value="1"/>
</dbReference>
<dbReference type="SUPFAM" id="SSF48695">
    <property type="entry name" value="Multiheme cytochromes"/>
    <property type="match status" value="2"/>
</dbReference>
<dbReference type="InterPro" id="IPR036280">
    <property type="entry name" value="Multihaem_cyt_sf"/>
</dbReference>
<organism evidence="13 14">
    <name type="scientific">Sphingoaurantiacus capsulatus</name>
    <dbReference type="NCBI Taxonomy" id="1771310"/>
    <lineage>
        <taxon>Bacteria</taxon>
        <taxon>Pseudomonadati</taxon>
        <taxon>Pseudomonadota</taxon>
        <taxon>Alphaproteobacteria</taxon>
        <taxon>Sphingomonadales</taxon>
        <taxon>Sphingosinicellaceae</taxon>
        <taxon>Sphingoaurantiacus</taxon>
    </lineage>
</organism>
<keyword evidence="14" id="KW-1185">Reference proteome</keyword>
<keyword evidence="10" id="KW-1133">Transmembrane helix</keyword>
<feature type="domain" description="Cytochrome c7-like" evidence="11">
    <location>
        <begin position="505"/>
        <end position="564"/>
    </location>
</feature>
<dbReference type="CDD" id="cd08168">
    <property type="entry name" value="Cytochrom_C3"/>
    <property type="match status" value="1"/>
</dbReference>
<comment type="caution">
    <text evidence="13">The sequence shown here is derived from an EMBL/GenBank/DDBJ whole genome shotgun (WGS) entry which is preliminary data.</text>
</comment>
<evidence type="ECO:0000256" key="3">
    <source>
        <dbReference type="ARBA" id="ARBA00022448"/>
    </source>
</evidence>
<comment type="cofactor">
    <cofactor evidence="1">
        <name>heme c</name>
        <dbReference type="ChEBI" id="CHEBI:61717"/>
    </cofactor>
</comment>
<evidence type="ECO:0000259" key="12">
    <source>
        <dbReference type="Pfam" id="PF14537"/>
    </source>
</evidence>
<evidence type="ECO:0000313" key="14">
    <source>
        <dbReference type="Proteomes" id="UP001595615"/>
    </source>
</evidence>
<sequence length="603" mass="64646">MSFIVREIARRATGGGDIIRAVRHDVAALTVGRASDNIIALADLAVLPHHAMLTERPGGFILAEALGGSPLEIDGKFVPRAEIEVAKGAKITVGSHRLTVEPDADGAVMVTVERVAALSEGAQAEDEEKIFSLSGAIPGKRRLAWGLIAAVLIAFLIWPVTAFITRNAEEPRRIHGDSSWSTGSLSAAHANLENDCQSCHVKAFVAVRDETCVGCHIKLKDHATPDRLMAAHSDKGLQAKFRSAMAGTFGLEEWGCTTCHKEHEGPVAMPLTADSFCSDCHTGLSKTLPDTKLLDAGDFEDDHPEFRPAIVRASTWDGPRIEFASLADKPKEGSGLKFPHRLHLVKTGGVAQMAQRMGTIEAGAGLDCSNCHTPDATGVRFRAIEMERDCGSCHTLDFAEVGGTMRQLRHGEPAQVVADLRDFYRAGGNSFAGSMGARNEGRQRPGAVGQRAVSRGGSVDARIRAVFEEGGACYDCHVIKEPAAGSLDFKIWPVVLKDRYMDRAWFDHRDHGNSVTACGTCHAAETSDRAADLLLPGIAVCRDCHTGSHPEKGKVTSTCASCHTYHEAPGAPRVLKPVGADRRTPSTTETYKPRIEGGARPAR</sequence>
<evidence type="ECO:0000256" key="9">
    <source>
        <dbReference type="SAM" id="MobiDB-lite"/>
    </source>
</evidence>
<feature type="transmembrane region" description="Helical" evidence="10">
    <location>
        <begin position="143"/>
        <end position="164"/>
    </location>
</feature>
<dbReference type="Gene3D" id="3.90.10.10">
    <property type="entry name" value="Cytochrome C3"/>
    <property type="match status" value="3"/>
</dbReference>
<keyword evidence="6" id="KW-0732">Signal</keyword>
<dbReference type="InterPro" id="IPR008984">
    <property type="entry name" value="SMAD_FHA_dom_sf"/>
</dbReference>
<keyword evidence="7" id="KW-0249">Electron transport</keyword>
<evidence type="ECO:0000256" key="6">
    <source>
        <dbReference type="ARBA" id="ARBA00022729"/>
    </source>
</evidence>
<keyword evidence="10" id="KW-0472">Membrane</keyword>
<keyword evidence="10" id="KW-0812">Transmembrane</keyword>
<comment type="subcellular location">
    <subcellularLocation>
        <location evidence="2">Cell envelope</location>
    </subcellularLocation>
</comment>
<keyword evidence="8" id="KW-0408">Iron</keyword>
<feature type="region of interest" description="Disordered" evidence="9">
    <location>
        <begin position="573"/>
        <end position="603"/>
    </location>
</feature>
<keyword evidence="5" id="KW-0479">Metal-binding</keyword>
<dbReference type="InterPro" id="IPR029467">
    <property type="entry name" value="Cyt_c7-like"/>
</dbReference>